<reference evidence="1 2" key="1">
    <citation type="submission" date="2018-01" db="EMBL/GenBank/DDBJ databases">
        <title>A novel member of the phylum Bacteroidetes isolated from glacier ice.</title>
        <authorList>
            <person name="Liu Q."/>
            <person name="Xin Y.-H."/>
        </authorList>
    </citation>
    <scope>NUCLEOTIDE SEQUENCE [LARGE SCALE GENOMIC DNA]</scope>
    <source>
        <strain evidence="1 2">RB1R16</strain>
    </source>
</reference>
<keyword evidence="2" id="KW-1185">Reference proteome</keyword>
<protein>
    <recommendedName>
        <fullName evidence="3">Uracil-DNA glycosylase-like domain-containing protein</fullName>
    </recommendedName>
</protein>
<dbReference type="Proteomes" id="UP000239872">
    <property type="component" value="Unassembled WGS sequence"/>
</dbReference>
<accession>A0A2S7SQW4</accession>
<sequence length="248" mass="28120">MPHLFLKKDHFNENTGFQTRNAILTLTPYAPKVLMIGTYNDGGNANNQADFFYGRNYFWPIFENFSQNNRALSQRRFAANQQGIANANPPTLQRILILCSQFKLTFADLIQDVLIPLPNHDDTYLNQAVGAGQTTNNHENIAKFINDTPSIEDVYLTTALQGYPHLNGLWEYIVQHSRGNVTFRKILTPSGRGNIPAIPNQVSAVQKIARYWVWVNDPASPNGVVMNATFHQMNHEWLIQSGVNPMIY</sequence>
<comment type="caution">
    <text evidence="1">The sequence shown here is derived from an EMBL/GenBank/DDBJ whole genome shotgun (WGS) entry which is preliminary data.</text>
</comment>
<evidence type="ECO:0000313" key="1">
    <source>
        <dbReference type="EMBL" id="PQJ08956.1"/>
    </source>
</evidence>
<proteinExistence type="predicted"/>
<dbReference type="Gene3D" id="3.40.470.10">
    <property type="entry name" value="Uracil-DNA glycosylase-like domain"/>
    <property type="match status" value="1"/>
</dbReference>
<dbReference type="OrthoDB" id="1432824at2"/>
<evidence type="ECO:0008006" key="3">
    <source>
        <dbReference type="Google" id="ProtNLM"/>
    </source>
</evidence>
<gene>
    <name evidence="1" type="ORF">CJD36_021340</name>
</gene>
<dbReference type="AlphaFoldDB" id="A0A2S7SQW4"/>
<dbReference type="RefSeq" id="WP_105041246.1">
    <property type="nucleotide sequence ID" value="NZ_PPSL01000009.1"/>
</dbReference>
<organism evidence="1 2">
    <name type="scientific">Flavipsychrobacter stenotrophus</name>
    <dbReference type="NCBI Taxonomy" id="2077091"/>
    <lineage>
        <taxon>Bacteria</taxon>
        <taxon>Pseudomonadati</taxon>
        <taxon>Bacteroidota</taxon>
        <taxon>Chitinophagia</taxon>
        <taxon>Chitinophagales</taxon>
        <taxon>Chitinophagaceae</taxon>
        <taxon>Flavipsychrobacter</taxon>
    </lineage>
</organism>
<dbReference type="EMBL" id="PPSL01000009">
    <property type="protein sequence ID" value="PQJ08956.1"/>
    <property type="molecule type" value="Genomic_DNA"/>
</dbReference>
<name>A0A2S7SQW4_9BACT</name>
<evidence type="ECO:0000313" key="2">
    <source>
        <dbReference type="Proteomes" id="UP000239872"/>
    </source>
</evidence>
<dbReference type="InterPro" id="IPR036895">
    <property type="entry name" value="Uracil-DNA_glycosylase-like_sf"/>
</dbReference>